<protein>
    <recommendedName>
        <fullName evidence="1">ABM domain-containing protein</fullName>
    </recommendedName>
</protein>
<dbReference type="EMBL" id="AP023086">
    <property type="protein sequence ID" value="BCD98462.1"/>
    <property type="molecule type" value="Genomic_DNA"/>
</dbReference>
<proteinExistence type="predicted"/>
<dbReference type="AlphaFoldDB" id="A0AAN2BKY4"/>
<feature type="domain" description="ABM" evidence="1">
    <location>
        <begin position="2"/>
        <end position="90"/>
    </location>
</feature>
<sequence>MIYVLIERRIAEGMATTYDESARDMLQQTYAVPGFISGEAYEDMADNNHRFLLCKWRTSRDWQKWLHSAERAELINRFAPILQEPEKITLLAV</sequence>
<evidence type="ECO:0000313" key="3">
    <source>
        <dbReference type="Proteomes" id="UP001320119"/>
    </source>
</evidence>
<evidence type="ECO:0000259" key="1">
    <source>
        <dbReference type="PROSITE" id="PS51725"/>
    </source>
</evidence>
<organism evidence="2 3">
    <name type="scientific">Marinagarivorans cellulosilyticus</name>
    <dbReference type="NCBI Taxonomy" id="2721545"/>
    <lineage>
        <taxon>Bacteria</taxon>
        <taxon>Pseudomonadati</taxon>
        <taxon>Pseudomonadota</taxon>
        <taxon>Gammaproteobacteria</taxon>
        <taxon>Cellvibrionales</taxon>
        <taxon>Cellvibrionaceae</taxon>
        <taxon>Marinagarivorans</taxon>
    </lineage>
</organism>
<accession>A0AAN2BKY4</accession>
<dbReference type="InterPro" id="IPR011008">
    <property type="entry name" value="Dimeric_a/b-barrel"/>
</dbReference>
<dbReference type="KEGG" id="marq:MARGE09_P2663"/>
<reference evidence="2 3" key="1">
    <citation type="journal article" date="2022" name="IScience">
        <title>An ultrasensitive nanofiber-based assay for enzymatic hydrolysis and deep-sea microbial degradation of cellulose.</title>
        <authorList>
            <person name="Tsudome M."/>
            <person name="Tachioka M."/>
            <person name="Miyazaki M."/>
            <person name="Uchimura K."/>
            <person name="Tsuda M."/>
            <person name="Takaki Y."/>
            <person name="Deguchi S."/>
        </authorList>
    </citation>
    <scope>NUCLEOTIDE SEQUENCE [LARGE SCALE GENOMIC DNA]</scope>
    <source>
        <strain evidence="2 3">GE09</strain>
    </source>
</reference>
<keyword evidence="3" id="KW-1185">Reference proteome</keyword>
<dbReference type="SUPFAM" id="SSF54909">
    <property type="entry name" value="Dimeric alpha+beta barrel"/>
    <property type="match status" value="1"/>
</dbReference>
<name>A0AAN2BKY4_9GAMM</name>
<dbReference type="InterPro" id="IPR007138">
    <property type="entry name" value="ABM_dom"/>
</dbReference>
<dbReference type="PROSITE" id="PS51725">
    <property type="entry name" value="ABM"/>
    <property type="match status" value="1"/>
</dbReference>
<gene>
    <name evidence="2" type="ORF">MARGE09_P2663</name>
</gene>
<dbReference type="Proteomes" id="UP001320119">
    <property type="component" value="Chromosome"/>
</dbReference>
<dbReference type="RefSeq" id="WP_236982816.1">
    <property type="nucleotide sequence ID" value="NZ_AP023086.1"/>
</dbReference>
<dbReference type="Gene3D" id="3.30.70.100">
    <property type="match status" value="1"/>
</dbReference>
<dbReference type="Pfam" id="PF03992">
    <property type="entry name" value="ABM"/>
    <property type="match status" value="1"/>
</dbReference>
<evidence type="ECO:0000313" key="2">
    <source>
        <dbReference type="EMBL" id="BCD98462.1"/>
    </source>
</evidence>